<dbReference type="EMBL" id="CADDAV010000010">
    <property type="protein sequence ID" value="CAB0595102.1"/>
    <property type="molecule type" value="Genomic_DNA"/>
</dbReference>
<comment type="caution">
    <text evidence="2">The sequence shown here is derived from an EMBL/GenBank/DDBJ whole genome shotgun (WGS) entry which is preliminary data.</text>
</comment>
<gene>
    <name evidence="2" type="ORF">CIP107547_00956</name>
</gene>
<evidence type="ECO:0000313" key="3">
    <source>
        <dbReference type="Proteomes" id="UP000480222"/>
    </source>
</evidence>
<protein>
    <submittedName>
        <fullName evidence="2">ABC transporter ATP-binding protein</fullName>
    </submittedName>
</protein>
<reference evidence="2 3" key="1">
    <citation type="submission" date="2020-02" db="EMBL/GenBank/DDBJ databases">
        <authorList>
            <person name="Brisse S."/>
        </authorList>
    </citation>
    <scope>NUCLEOTIDE SEQUENCE [LARGE SCALE GENOMIC DNA]</scope>
    <source>
        <strain evidence="2">CIP107547</strain>
    </source>
</reference>
<accession>A0A811G636</accession>
<proteinExistence type="predicted"/>
<evidence type="ECO:0000313" key="2">
    <source>
        <dbReference type="EMBL" id="CAB0595102.1"/>
    </source>
</evidence>
<dbReference type="AlphaFoldDB" id="A0A811G636"/>
<dbReference type="GO" id="GO:0005524">
    <property type="term" value="F:ATP binding"/>
    <property type="evidence" value="ECO:0007669"/>
    <property type="project" value="UniProtKB-KW"/>
</dbReference>
<keyword evidence="2" id="KW-0547">Nucleotide-binding</keyword>
<dbReference type="Proteomes" id="UP000480222">
    <property type="component" value="Unassembled WGS sequence"/>
</dbReference>
<keyword evidence="2" id="KW-0067">ATP-binding</keyword>
<name>A0A811G636_CORDP</name>
<feature type="region of interest" description="Disordered" evidence="1">
    <location>
        <begin position="1"/>
        <end position="38"/>
    </location>
</feature>
<evidence type="ECO:0000256" key="1">
    <source>
        <dbReference type="SAM" id="MobiDB-lite"/>
    </source>
</evidence>
<sequence>MARKVHRSASSGRFVKAATARRNPRTTTTETVGTGGSRQVHRSAITGRFVTESTAKRHPSNTITQEV</sequence>
<organism evidence="2 3">
    <name type="scientific">Corynebacterium diphtheriae</name>
    <dbReference type="NCBI Taxonomy" id="1717"/>
    <lineage>
        <taxon>Bacteria</taxon>
        <taxon>Bacillati</taxon>
        <taxon>Actinomycetota</taxon>
        <taxon>Actinomycetes</taxon>
        <taxon>Mycobacteriales</taxon>
        <taxon>Corynebacteriaceae</taxon>
        <taxon>Corynebacterium</taxon>
    </lineage>
</organism>
<feature type="compositionally biased region" description="Low complexity" evidence="1">
    <location>
        <begin position="17"/>
        <end position="32"/>
    </location>
</feature>